<dbReference type="InterPro" id="IPR013785">
    <property type="entry name" value="Aldolase_TIM"/>
</dbReference>
<dbReference type="HOGENOM" id="CLU_826220_0_0_2"/>
<dbReference type="SFLD" id="SFLDS00029">
    <property type="entry name" value="Radical_SAM"/>
    <property type="match status" value="1"/>
</dbReference>
<dbReference type="STRING" id="1459636.NTE_03355"/>
<dbReference type="Gene3D" id="3.20.20.70">
    <property type="entry name" value="Aldolase class I"/>
    <property type="match status" value="1"/>
</dbReference>
<reference evidence="5 6" key="1">
    <citation type="journal article" date="2014" name="PLoS ONE">
        <title>Genome Sequence of Candidatus Nitrososphaera evergladensis from Group I.1b Enriched from Everglades Soil Reveals Novel Genomic Features of the Ammonia-Oxidizing Archaea.</title>
        <authorList>
            <person name="Zhalnina K.V."/>
            <person name="Dias R."/>
            <person name="Leonard M.T."/>
            <person name="Dorr de Quadros P."/>
            <person name="Camargo F.A."/>
            <person name="Drew J.C."/>
            <person name="Farmerie W.G."/>
            <person name="Daroub S.H."/>
            <person name="Triplett E.W."/>
        </authorList>
    </citation>
    <scope>NUCLEOTIDE SEQUENCE [LARGE SCALE GENOMIC DNA]</scope>
    <source>
        <strain evidence="5 6">SR1</strain>
    </source>
</reference>
<gene>
    <name evidence="5" type="ORF">NTE_03355</name>
</gene>
<organism evidence="5 6">
    <name type="scientific">Candidatus Nitrososphaera evergladensis SR1</name>
    <dbReference type="NCBI Taxonomy" id="1459636"/>
    <lineage>
        <taxon>Archaea</taxon>
        <taxon>Nitrososphaerota</taxon>
        <taxon>Nitrososphaeria</taxon>
        <taxon>Nitrososphaerales</taxon>
        <taxon>Nitrososphaeraceae</taxon>
        <taxon>Nitrososphaera</taxon>
    </lineage>
</organism>
<evidence type="ECO:0000313" key="5">
    <source>
        <dbReference type="EMBL" id="AIF85383.1"/>
    </source>
</evidence>
<protein>
    <submittedName>
        <fullName evidence="5">Putative Fe-S oxidoreductase</fullName>
    </submittedName>
</protein>
<keyword evidence="4" id="KW-0411">Iron-sulfur</keyword>
<dbReference type="Proteomes" id="UP000028194">
    <property type="component" value="Chromosome"/>
</dbReference>
<dbReference type="GO" id="GO:0003824">
    <property type="term" value="F:catalytic activity"/>
    <property type="evidence" value="ECO:0007669"/>
    <property type="project" value="InterPro"/>
</dbReference>
<accession>A0A075MW62</accession>
<evidence type="ECO:0000256" key="4">
    <source>
        <dbReference type="ARBA" id="ARBA00023014"/>
    </source>
</evidence>
<evidence type="ECO:0000256" key="3">
    <source>
        <dbReference type="ARBA" id="ARBA00023004"/>
    </source>
</evidence>
<keyword evidence="2" id="KW-0479">Metal-binding</keyword>
<dbReference type="GO" id="GO:0051536">
    <property type="term" value="F:iron-sulfur cluster binding"/>
    <property type="evidence" value="ECO:0007669"/>
    <property type="project" value="UniProtKB-KW"/>
</dbReference>
<keyword evidence="3" id="KW-0408">Iron</keyword>
<dbReference type="SUPFAM" id="SSF102114">
    <property type="entry name" value="Radical SAM enzymes"/>
    <property type="match status" value="1"/>
</dbReference>
<dbReference type="InterPro" id="IPR007197">
    <property type="entry name" value="rSAM"/>
</dbReference>
<keyword evidence="1" id="KW-0949">S-adenosyl-L-methionine</keyword>
<dbReference type="CDD" id="cd01335">
    <property type="entry name" value="Radical_SAM"/>
    <property type="match status" value="1"/>
</dbReference>
<name>A0A075MW62_9ARCH</name>
<dbReference type="GO" id="GO:0046872">
    <property type="term" value="F:metal ion binding"/>
    <property type="evidence" value="ECO:0007669"/>
    <property type="project" value="UniProtKB-KW"/>
</dbReference>
<evidence type="ECO:0000256" key="2">
    <source>
        <dbReference type="ARBA" id="ARBA00022723"/>
    </source>
</evidence>
<evidence type="ECO:0000313" key="6">
    <source>
        <dbReference type="Proteomes" id="UP000028194"/>
    </source>
</evidence>
<dbReference type="KEGG" id="nev:NTE_03355"/>
<dbReference type="AlphaFoldDB" id="A0A075MW62"/>
<dbReference type="InterPro" id="IPR058240">
    <property type="entry name" value="rSAM_sf"/>
</dbReference>
<proteinExistence type="predicted"/>
<keyword evidence="6" id="KW-1185">Reference proteome</keyword>
<evidence type="ECO:0000256" key="1">
    <source>
        <dbReference type="ARBA" id="ARBA00022691"/>
    </source>
</evidence>
<sequence>MTKTINTEEWSKYLRSKSVDLSNKRLLVSNLLGSEQEVDLSEAPNCGGLGRIRHFKIETSTGWPSNPLPIAPACKALNLPMQDVMRAQVFQNGACNWRCWYCFVPFNLLSADVERSRWVSASDLVNLYLNENDRPSVIDLSGGQPDLIPEWTPWMMEELIARGLQDSVYLWSDDNLSNDYFWRYLSGEQLELVRGYKNYGRVCCFKGFDRESFSFNTLADPDLFDFQFELIRKFIELGIDTYAYVTLTSPADTDRISLKVRNFVDKLQQVHTNLPLRTIPLEIAIFSPVKSRITTSNNDAISRALTNQEVAIQEWNNELRRRYSDNELARPITQVILG</sequence>
<dbReference type="EMBL" id="CP007174">
    <property type="protein sequence ID" value="AIF85383.1"/>
    <property type="molecule type" value="Genomic_DNA"/>
</dbReference>